<evidence type="ECO:0000259" key="4">
    <source>
        <dbReference type="Pfam" id="PF18942"/>
    </source>
</evidence>
<sequence>MKKIYFLLFALMITSLSFGQVIVAEDFSYPDGSLVPNGGWTTGSGTAGDLLVSSGQAVVQHGTPSEDARKSFTSVSGDIYFALDFSVDDLGAAYVGTDNEYFAHVNFNARLTVGPGTSGGDYTVGIKSSSAGQPTWWATDLTYGQTYRAVVRYDQDLGLAQLWIDPANAGSTSVSGTEDGANSIDSFDLRQSDSSENETVRVDDLMIGQTFDDVLVYATPTEPSLTINTPAEGAVFTPGTTSVNLSINVQNFNVGATTGGFDGHIHWTINGTAQSMKYDTNDETIPVTDGQSYTVFMQLVDNVHAPIVPAVEATVNFSVAAATPVADLAALRADYIANGSGAYYQLANTPTVTYTRTSRNQKYIQDASAGILIDDTAGNITPTFAIGDGMSGLMGQASEFNGVLQFIPVSDATVTTGATITPQVVTISDLLADWEPYESELIQINNTSFTDAGGTFATSTNYDITDPTSRGGGSGPMTFRPFNEADYIGQTIPTGMIPLVALVAEFGGAPQVSARSLTDFTLSTTSYELADFNVYPNPTSTGSINIVSKTNDAIEVAVYDILGKQVLENTVKNNRLDVSTLNAGVYIMKISQNGNSITKKLVVR</sequence>
<dbReference type="InterPro" id="IPR043744">
    <property type="entry name" value="DUF5689"/>
</dbReference>
<evidence type="ECO:0000259" key="5">
    <source>
        <dbReference type="Pfam" id="PF18962"/>
    </source>
</evidence>
<feature type="domain" description="DUF5689" evidence="4">
    <location>
        <begin position="414"/>
        <end position="519"/>
    </location>
</feature>
<evidence type="ECO:0000256" key="1">
    <source>
        <dbReference type="ARBA" id="ARBA00022729"/>
    </source>
</evidence>
<dbReference type="Proteomes" id="UP000245430">
    <property type="component" value="Unassembled WGS sequence"/>
</dbReference>
<dbReference type="RefSeq" id="WP_109681989.1">
    <property type="nucleotide sequence ID" value="NZ_QGGP01000003.1"/>
</dbReference>
<reference evidence="6 7" key="1">
    <citation type="submission" date="2018-05" db="EMBL/GenBank/DDBJ databases">
        <title>Genomic Encyclopedia of Archaeal and Bacterial Type Strains, Phase II (KMG-II): from individual species to whole genera.</title>
        <authorList>
            <person name="Goeker M."/>
        </authorList>
    </citation>
    <scope>NUCLEOTIDE SEQUENCE [LARGE SCALE GENOMIC DNA]</scope>
    <source>
        <strain evidence="6 7">DSM 22637</strain>
    </source>
</reference>
<evidence type="ECO:0000313" key="7">
    <source>
        <dbReference type="Proteomes" id="UP000245430"/>
    </source>
</evidence>
<dbReference type="Pfam" id="PF18942">
    <property type="entry name" value="DUF5689"/>
    <property type="match status" value="1"/>
</dbReference>
<dbReference type="InterPro" id="IPR026444">
    <property type="entry name" value="Secre_tail"/>
</dbReference>
<dbReference type="NCBIfam" id="TIGR04183">
    <property type="entry name" value="Por_Secre_tail"/>
    <property type="match status" value="1"/>
</dbReference>
<proteinExistence type="predicted"/>
<comment type="caution">
    <text evidence="6">The sequence shown here is derived from an EMBL/GenBank/DDBJ whole genome shotgun (WGS) entry which is preliminary data.</text>
</comment>
<keyword evidence="7" id="KW-1185">Reference proteome</keyword>
<dbReference type="EMBL" id="QGGP01000003">
    <property type="protein sequence ID" value="PWK18976.1"/>
    <property type="molecule type" value="Genomic_DNA"/>
</dbReference>
<keyword evidence="1 3" id="KW-0732">Signal</keyword>
<feature type="signal peptide" evidence="3">
    <location>
        <begin position="1"/>
        <end position="19"/>
    </location>
</feature>
<protein>
    <submittedName>
        <fullName evidence="6">Putative secreted protein (Por secretion system target)</fullName>
    </submittedName>
</protein>
<feature type="domain" description="Secretion system C-terminal sorting" evidence="5">
    <location>
        <begin position="534"/>
        <end position="603"/>
    </location>
</feature>
<organism evidence="6 7">
    <name type="scientific">Xanthomarina spongicola</name>
    <dbReference type="NCBI Taxonomy" id="570520"/>
    <lineage>
        <taxon>Bacteria</taxon>
        <taxon>Pseudomonadati</taxon>
        <taxon>Bacteroidota</taxon>
        <taxon>Flavobacteriia</taxon>
        <taxon>Flavobacteriales</taxon>
        <taxon>Flavobacteriaceae</taxon>
        <taxon>Xanthomarina</taxon>
    </lineage>
</organism>
<name>A0A316DML3_9FLAO</name>
<feature type="region of interest" description="Disordered" evidence="2">
    <location>
        <begin position="170"/>
        <end position="195"/>
    </location>
</feature>
<gene>
    <name evidence="6" type="ORF">LX78_01451</name>
</gene>
<evidence type="ECO:0000313" key="6">
    <source>
        <dbReference type="EMBL" id="PWK18976.1"/>
    </source>
</evidence>
<accession>A0A316DML3</accession>
<feature type="chain" id="PRO_5016429496" evidence="3">
    <location>
        <begin position="20"/>
        <end position="604"/>
    </location>
</feature>
<dbReference type="OrthoDB" id="1056765at2"/>
<evidence type="ECO:0000256" key="2">
    <source>
        <dbReference type="SAM" id="MobiDB-lite"/>
    </source>
</evidence>
<evidence type="ECO:0000256" key="3">
    <source>
        <dbReference type="SAM" id="SignalP"/>
    </source>
</evidence>
<dbReference type="AlphaFoldDB" id="A0A316DML3"/>
<dbReference type="Pfam" id="PF18962">
    <property type="entry name" value="Por_Secre_tail"/>
    <property type="match status" value="1"/>
</dbReference>